<reference evidence="11 12" key="1">
    <citation type="submission" date="2020-02" db="EMBL/GenBank/DDBJ databases">
        <title>Pelistega sp. NLN82 were isolated from wild rodents of the Hainan Island.</title>
        <authorList>
            <person name="Niu N."/>
            <person name="Zhou J."/>
        </authorList>
    </citation>
    <scope>NUCLEOTIDE SEQUENCE [LARGE SCALE GENOMIC DNA]</scope>
    <source>
        <strain evidence="11 12">NLN82</strain>
    </source>
</reference>
<keyword evidence="12" id="KW-1185">Reference proteome</keyword>
<feature type="binding site" evidence="7">
    <location>
        <begin position="137"/>
        <end position="143"/>
    </location>
    <ligand>
        <name>ATP</name>
        <dbReference type="ChEBI" id="CHEBI:30616"/>
    </ligand>
</feature>
<organism evidence="11 12">
    <name type="scientific">Pelistega ratti</name>
    <dbReference type="NCBI Taxonomy" id="2652177"/>
    <lineage>
        <taxon>Bacteria</taxon>
        <taxon>Pseudomonadati</taxon>
        <taxon>Pseudomonadota</taxon>
        <taxon>Betaproteobacteria</taxon>
        <taxon>Burkholderiales</taxon>
        <taxon>Alcaligenaceae</taxon>
        <taxon>Pelistega</taxon>
    </lineage>
</organism>
<dbReference type="Gene3D" id="3.40.50.720">
    <property type="entry name" value="NAD(P)-binding Rossmann-like Domain"/>
    <property type="match status" value="1"/>
</dbReference>
<dbReference type="InterPro" id="IPR013221">
    <property type="entry name" value="Mur_ligase_cen"/>
</dbReference>
<dbReference type="InterPro" id="IPR036615">
    <property type="entry name" value="Mur_ligase_C_dom_sf"/>
</dbReference>
<dbReference type="Gene3D" id="3.90.190.20">
    <property type="entry name" value="Mur ligase, C-terminal domain"/>
    <property type="match status" value="1"/>
</dbReference>
<dbReference type="PANTHER" id="PTHR43692:SF1">
    <property type="entry name" value="UDP-N-ACETYLMURAMOYLALANINE--D-GLUTAMATE LIGASE"/>
    <property type="match status" value="1"/>
</dbReference>
<feature type="domain" description="Mur ligase central" evidence="10">
    <location>
        <begin position="135"/>
        <end position="342"/>
    </location>
</feature>
<keyword evidence="5 7" id="KW-0547">Nucleotide-binding</keyword>
<gene>
    <name evidence="7" type="primary">murD</name>
    <name evidence="11" type="ORF">F9B74_04865</name>
</gene>
<name>A0A6L9Y5J3_9BURK</name>
<dbReference type="NCBIfam" id="TIGR01087">
    <property type="entry name" value="murD"/>
    <property type="match status" value="1"/>
</dbReference>
<evidence type="ECO:0000256" key="2">
    <source>
        <dbReference type="ARBA" id="ARBA00004752"/>
    </source>
</evidence>
<dbReference type="AlphaFoldDB" id="A0A6L9Y5J3"/>
<comment type="pathway">
    <text evidence="2 7 8">Cell wall biogenesis; peptidoglycan biosynthesis.</text>
</comment>
<dbReference type="GO" id="GO:0009252">
    <property type="term" value="P:peptidoglycan biosynthetic process"/>
    <property type="evidence" value="ECO:0007669"/>
    <property type="project" value="UniProtKB-UniRule"/>
</dbReference>
<keyword evidence="7 8" id="KW-0131">Cell cycle</keyword>
<dbReference type="SUPFAM" id="SSF53244">
    <property type="entry name" value="MurD-like peptide ligases, peptide-binding domain"/>
    <property type="match status" value="1"/>
</dbReference>
<comment type="caution">
    <text evidence="11">The sequence shown here is derived from an EMBL/GenBank/DDBJ whole genome shotgun (WGS) entry which is preliminary data.</text>
</comment>
<evidence type="ECO:0000313" key="12">
    <source>
        <dbReference type="Proteomes" id="UP000477651"/>
    </source>
</evidence>
<evidence type="ECO:0000256" key="4">
    <source>
        <dbReference type="ARBA" id="ARBA00022598"/>
    </source>
</evidence>
<dbReference type="Pfam" id="PF08245">
    <property type="entry name" value="Mur_ligase_M"/>
    <property type="match status" value="1"/>
</dbReference>
<dbReference type="RefSeq" id="WP_163764278.1">
    <property type="nucleotide sequence ID" value="NZ_JAAGYR010000007.1"/>
</dbReference>
<dbReference type="Proteomes" id="UP000477651">
    <property type="component" value="Unassembled WGS sequence"/>
</dbReference>
<dbReference type="GO" id="GO:0051301">
    <property type="term" value="P:cell division"/>
    <property type="evidence" value="ECO:0007669"/>
    <property type="project" value="UniProtKB-KW"/>
</dbReference>
<dbReference type="HAMAP" id="MF_00639">
    <property type="entry name" value="MurD"/>
    <property type="match status" value="1"/>
</dbReference>
<evidence type="ECO:0000259" key="9">
    <source>
        <dbReference type="Pfam" id="PF02875"/>
    </source>
</evidence>
<comment type="subcellular location">
    <subcellularLocation>
        <location evidence="1 7 8">Cytoplasm</location>
    </subcellularLocation>
</comment>
<dbReference type="EMBL" id="JAAGYR010000007">
    <property type="protein sequence ID" value="NEN75659.1"/>
    <property type="molecule type" value="Genomic_DNA"/>
</dbReference>
<dbReference type="Pfam" id="PF21799">
    <property type="entry name" value="MurD-like_N"/>
    <property type="match status" value="1"/>
</dbReference>
<keyword evidence="4 7" id="KW-0436">Ligase</keyword>
<dbReference type="Gene3D" id="3.40.1190.10">
    <property type="entry name" value="Mur-like, catalytic domain"/>
    <property type="match status" value="1"/>
</dbReference>
<evidence type="ECO:0000256" key="1">
    <source>
        <dbReference type="ARBA" id="ARBA00004496"/>
    </source>
</evidence>
<evidence type="ECO:0000256" key="6">
    <source>
        <dbReference type="ARBA" id="ARBA00022840"/>
    </source>
</evidence>
<protein>
    <recommendedName>
        <fullName evidence="7 8">UDP-N-acetylmuramoylalanine--D-glutamate ligase</fullName>
        <ecNumber evidence="7 8">6.3.2.9</ecNumber>
    </recommendedName>
    <alternativeName>
        <fullName evidence="7">D-glutamic acid-adding enzyme</fullName>
    </alternativeName>
    <alternativeName>
        <fullName evidence="7">UDP-N-acetylmuramoyl-L-alanyl-D-glutamate synthetase</fullName>
    </alternativeName>
</protein>
<feature type="domain" description="Mur ligase C-terminal" evidence="9">
    <location>
        <begin position="365"/>
        <end position="478"/>
    </location>
</feature>
<dbReference type="InterPro" id="IPR036565">
    <property type="entry name" value="Mur-like_cat_sf"/>
</dbReference>
<comment type="similarity">
    <text evidence="7">Belongs to the MurCDEF family.</text>
</comment>
<dbReference type="SUPFAM" id="SSF51984">
    <property type="entry name" value="MurCD N-terminal domain"/>
    <property type="match status" value="1"/>
</dbReference>
<keyword evidence="7 8" id="KW-0132">Cell division</keyword>
<dbReference type="InterPro" id="IPR005762">
    <property type="entry name" value="MurD"/>
</dbReference>
<dbReference type="PANTHER" id="PTHR43692">
    <property type="entry name" value="UDP-N-ACETYLMURAMOYLALANINE--D-GLUTAMATE LIGASE"/>
    <property type="match status" value="1"/>
</dbReference>
<dbReference type="Pfam" id="PF02875">
    <property type="entry name" value="Mur_ligase_C"/>
    <property type="match status" value="1"/>
</dbReference>
<dbReference type="GO" id="GO:0071555">
    <property type="term" value="P:cell wall organization"/>
    <property type="evidence" value="ECO:0007669"/>
    <property type="project" value="UniProtKB-KW"/>
</dbReference>
<comment type="function">
    <text evidence="7 8">Cell wall formation. Catalyzes the addition of glutamate to the nucleotide precursor UDP-N-acetylmuramoyl-L-alanine (UMA).</text>
</comment>
<dbReference type="GO" id="GO:0008764">
    <property type="term" value="F:UDP-N-acetylmuramoylalanine-D-glutamate ligase activity"/>
    <property type="evidence" value="ECO:0007669"/>
    <property type="project" value="UniProtKB-UniRule"/>
</dbReference>
<evidence type="ECO:0000313" key="11">
    <source>
        <dbReference type="EMBL" id="NEN75659.1"/>
    </source>
</evidence>
<keyword evidence="7 8" id="KW-0573">Peptidoglycan synthesis</keyword>
<dbReference type="GO" id="GO:0008360">
    <property type="term" value="P:regulation of cell shape"/>
    <property type="evidence" value="ECO:0007669"/>
    <property type="project" value="UniProtKB-KW"/>
</dbReference>
<proteinExistence type="inferred from homology"/>
<keyword evidence="7 8" id="KW-0133">Cell shape</keyword>
<dbReference type="UniPathway" id="UPA00219"/>
<evidence type="ECO:0000259" key="10">
    <source>
        <dbReference type="Pfam" id="PF08245"/>
    </source>
</evidence>
<dbReference type="EC" id="6.3.2.9" evidence="7 8"/>
<evidence type="ECO:0000256" key="3">
    <source>
        <dbReference type="ARBA" id="ARBA00022490"/>
    </source>
</evidence>
<evidence type="ECO:0000256" key="5">
    <source>
        <dbReference type="ARBA" id="ARBA00022741"/>
    </source>
</evidence>
<dbReference type="GO" id="GO:0005737">
    <property type="term" value="C:cytoplasm"/>
    <property type="evidence" value="ECO:0007669"/>
    <property type="project" value="UniProtKB-SubCell"/>
</dbReference>
<sequence>MNHSVNFDLNQKTILVLGLGETGLAASRWCVQQGATVKVADTREKPSGLEALQSLGIPTENYYLGETKALSDDALLSVHCIVLSPGLSPFQPDLQPFLEKAVSQGIEVIGEIELFARALQSLKEQIGYAPKVLAITGTNGKTTVTTMVRDMCLQAGKQAIVAGNISPSALDALQQALTHQTLPDVWVLELSSFQLHTVVSLHPHASVVLNITQDHLDWHGSMAHYIQSKAKLLALSDTAIVNRDDDYTLGMVLAIDDEHICSFGSDEPLLANDLGIEHINGMAWLCVNEQDDFDVIPHTKAKKKVQERPTRQKAMIKRLMPADAMRVRGRHNALNALAAIGLCRAIDLPYAPLLTTLRHYEAQAHRSNFVRMIQGVEFIDDSKGTNVGATQAALVGLGRPVVIILGGLGKGQDFSPLFLPIKQYARAVLLIGQDKEIIRTALESTGVPMEAFDTLEAAVQSSMQYAKEGDIVLLSPACASMDMFKNYHHRGEVFVHAVNQLAVEMGELM</sequence>
<comment type="catalytic activity">
    <reaction evidence="7 8">
        <text>UDP-N-acetyl-alpha-D-muramoyl-L-alanine + D-glutamate + ATP = UDP-N-acetyl-alpha-D-muramoyl-L-alanyl-D-glutamate + ADP + phosphate + H(+)</text>
        <dbReference type="Rhea" id="RHEA:16429"/>
        <dbReference type="ChEBI" id="CHEBI:15378"/>
        <dbReference type="ChEBI" id="CHEBI:29986"/>
        <dbReference type="ChEBI" id="CHEBI:30616"/>
        <dbReference type="ChEBI" id="CHEBI:43474"/>
        <dbReference type="ChEBI" id="CHEBI:83898"/>
        <dbReference type="ChEBI" id="CHEBI:83900"/>
        <dbReference type="ChEBI" id="CHEBI:456216"/>
        <dbReference type="EC" id="6.3.2.9"/>
    </reaction>
</comment>
<keyword evidence="3 7" id="KW-0963">Cytoplasm</keyword>
<evidence type="ECO:0000256" key="7">
    <source>
        <dbReference type="HAMAP-Rule" id="MF_00639"/>
    </source>
</evidence>
<dbReference type="SUPFAM" id="SSF53623">
    <property type="entry name" value="MurD-like peptide ligases, catalytic domain"/>
    <property type="match status" value="1"/>
</dbReference>
<keyword evidence="6 7" id="KW-0067">ATP-binding</keyword>
<dbReference type="GO" id="GO:0005524">
    <property type="term" value="F:ATP binding"/>
    <property type="evidence" value="ECO:0007669"/>
    <property type="project" value="UniProtKB-UniRule"/>
</dbReference>
<keyword evidence="7 8" id="KW-0961">Cell wall biogenesis/degradation</keyword>
<evidence type="ECO:0000256" key="8">
    <source>
        <dbReference type="RuleBase" id="RU003664"/>
    </source>
</evidence>
<accession>A0A6L9Y5J3</accession>
<dbReference type="InterPro" id="IPR004101">
    <property type="entry name" value="Mur_ligase_C"/>
</dbReference>